<dbReference type="RefSeq" id="WP_191174567.1">
    <property type="nucleotide sequence ID" value="NZ_JACWMW010000001.1"/>
</dbReference>
<feature type="compositionally biased region" description="Gly residues" evidence="1">
    <location>
        <begin position="211"/>
        <end position="241"/>
    </location>
</feature>
<dbReference type="Proteomes" id="UP000618754">
    <property type="component" value="Unassembled WGS sequence"/>
</dbReference>
<feature type="compositionally biased region" description="Gly residues" evidence="1">
    <location>
        <begin position="256"/>
        <end position="276"/>
    </location>
</feature>
<sequence length="401" mass="39455">MKSYKLFLMLLMLVYSNSYAQTSEERLNSLLEGFGKSYDVPLTIFGSAGKEVKVVSTLRTKLLVLKDTVELVHPNGPNFTIVIICDTLLGARDKLLFSKSNLVITANYTGGFLNIQNTRATKGRDGSAFTTPAAPFATSAGIGKNGGSGRNATCTGGGAKKGDNGQAGSNGQTGANGLPGKMGENGENAGSVSLISKTFHPSAEVQLIAIGGDGGNGGKGQDGGAGQNGGNGGNGGKGGKGSITSCGHSPKKGGKGGDGGNGGNGGNGGDGGQGGDGGDGGLVKVYSLKNNIAPLIYTINNTGGKGGNAGEGGIGGQGGLGATAGKGGKGGNGDIFAGIAGSGLGGEPGTNGQRGNDGNVGIKGSNGKRGKILITEDNSYLTVTEDQLVTIIRGELQGVNL</sequence>
<keyword evidence="4" id="KW-1185">Reference proteome</keyword>
<keyword evidence="2" id="KW-0732">Signal</keyword>
<feature type="chain" id="PRO_5046422648" description="Collagen-like protein" evidence="2">
    <location>
        <begin position="21"/>
        <end position="401"/>
    </location>
</feature>
<dbReference type="EMBL" id="JACWMW010000001">
    <property type="protein sequence ID" value="MBD1384711.1"/>
    <property type="molecule type" value="Genomic_DNA"/>
</dbReference>
<evidence type="ECO:0000313" key="4">
    <source>
        <dbReference type="Proteomes" id="UP000618754"/>
    </source>
</evidence>
<gene>
    <name evidence="3" type="ORF">IDJ75_05430</name>
</gene>
<feature type="compositionally biased region" description="Gly residues" evidence="1">
    <location>
        <begin position="143"/>
        <end position="159"/>
    </location>
</feature>
<evidence type="ECO:0008006" key="5">
    <source>
        <dbReference type="Google" id="ProtNLM"/>
    </source>
</evidence>
<evidence type="ECO:0000313" key="3">
    <source>
        <dbReference type="EMBL" id="MBD1384711.1"/>
    </source>
</evidence>
<accession>A0ABR7X298</accession>
<reference evidence="3 4" key="1">
    <citation type="submission" date="2020-09" db="EMBL/GenBank/DDBJ databases">
        <title>Novel species of Mucilaginibacter isolated from a glacier on the Tibetan Plateau.</title>
        <authorList>
            <person name="Liu Q."/>
            <person name="Xin Y.-H."/>
        </authorList>
    </citation>
    <scope>NUCLEOTIDE SEQUENCE [LARGE SCALE GENOMIC DNA]</scope>
    <source>
        <strain evidence="3 4">CGMCC 1.13878</strain>
    </source>
</reference>
<feature type="compositionally biased region" description="Polar residues" evidence="1">
    <location>
        <begin position="166"/>
        <end position="175"/>
    </location>
</feature>
<protein>
    <recommendedName>
        <fullName evidence="5">Collagen-like protein</fullName>
    </recommendedName>
</protein>
<evidence type="ECO:0000256" key="1">
    <source>
        <dbReference type="SAM" id="MobiDB-lite"/>
    </source>
</evidence>
<feature type="region of interest" description="Disordered" evidence="1">
    <location>
        <begin position="210"/>
        <end position="276"/>
    </location>
</feature>
<feature type="region of interest" description="Disordered" evidence="1">
    <location>
        <begin position="139"/>
        <end position="189"/>
    </location>
</feature>
<organism evidence="3 4">
    <name type="scientific">Mucilaginibacter rigui</name>
    <dbReference type="NCBI Taxonomy" id="534635"/>
    <lineage>
        <taxon>Bacteria</taxon>
        <taxon>Pseudomonadati</taxon>
        <taxon>Bacteroidota</taxon>
        <taxon>Sphingobacteriia</taxon>
        <taxon>Sphingobacteriales</taxon>
        <taxon>Sphingobacteriaceae</taxon>
        <taxon>Mucilaginibacter</taxon>
    </lineage>
</organism>
<comment type="caution">
    <text evidence="3">The sequence shown here is derived from an EMBL/GenBank/DDBJ whole genome shotgun (WGS) entry which is preliminary data.</text>
</comment>
<dbReference type="PRINTS" id="PR01228">
    <property type="entry name" value="EGGSHELL"/>
</dbReference>
<feature type="signal peptide" evidence="2">
    <location>
        <begin position="1"/>
        <end position="20"/>
    </location>
</feature>
<name>A0ABR7X298_9SPHI</name>
<proteinExistence type="predicted"/>
<evidence type="ECO:0000256" key="2">
    <source>
        <dbReference type="SAM" id="SignalP"/>
    </source>
</evidence>